<dbReference type="InterPro" id="IPR015410">
    <property type="entry name" value="DUF1985"/>
</dbReference>
<dbReference type="GO" id="GO:0006508">
    <property type="term" value="P:proteolysis"/>
    <property type="evidence" value="ECO:0007669"/>
    <property type="project" value="UniProtKB-KW"/>
</dbReference>
<evidence type="ECO:0000259" key="6">
    <source>
        <dbReference type="Pfam" id="PF09331"/>
    </source>
</evidence>
<proteinExistence type="inferred from homology"/>
<comment type="similarity">
    <text evidence="1">Belongs to the peptidase C48 family.</text>
</comment>
<dbReference type="AlphaFoldDB" id="A0A8X8B5V8"/>
<evidence type="ECO:0000256" key="1">
    <source>
        <dbReference type="ARBA" id="ARBA00005234"/>
    </source>
</evidence>
<feature type="region of interest" description="Disordered" evidence="4">
    <location>
        <begin position="602"/>
        <end position="655"/>
    </location>
</feature>
<feature type="compositionally biased region" description="Polar residues" evidence="4">
    <location>
        <begin position="609"/>
        <end position="628"/>
    </location>
</feature>
<dbReference type="InterPro" id="IPR003653">
    <property type="entry name" value="Peptidase_C48_C"/>
</dbReference>
<comment type="caution">
    <text evidence="7">The sequence shown here is derived from an EMBL/GenBank/DDBJ whole genome shotgun (WGS) entry which is preliminary data.</text>
</comment>
<gene>
    <name evidence="7" type="ORF">Bca52824_015946</name>
</gene>
<evidence type="ECO:0000259" key="5">
    <source>
        <dbReference type="Pfam" id="PF02902"/>
    </source>
</evidence>
<dbReference type="Pfam" id="PF02902">
    <property type="entry name" value="Peptidase_C48"/>
    <property type="match status" value="1"/>
</dbReference>
<accession>A0A8X8B5V8</accession>
<dbReference type="InterPro" id="IPR038765">
    <property type="entry name" value="Papain-like_cys_pep_sf"/>
</dbReference>
<protein>
    <recommendedName>
        <fullName evidence="9">Ubiquitin-like protease family profile domain-containing protein</fullName>
    </recommendedName>
</protein>
<evidence type="ECO:0000256" key="3">
    <source>
        <dbReference type="ARBA" id="ARBA00022801"/>
    </source>
</evidence>
<evidence type="ECO:0008006" key="9">
    <source>
        <dbReference type="Google" id="ProtNLM"/>
    </source>
</evidence>
<feature type="compositionally biased region" description="Basic and acidic residues" evidence="4">
    <location>
        <begin position="630"/>
        <end position="653"/>
    </location>
</feature>
<feature type="compositionally biased region" description="Polar residues" evidence="4">
    <location>
        <begin position="463"/>
        <end position="474"/>
    </location>
</feature>
<dbReference type="Proteomes" id="UP000886595">
    <property type="component" value="Unassembled WGS sequence"/>
</dbReference>
<feature type="compositionally biased region" description="Basic and acidic residues" evidence="4">
    <location>
        <begin position="511"/>
        <end position="523"/>
    </location>
</feature>
<organism evidence="7 8">
    <name type="scientific">Brassica carinata</name>
    <name type="common">Ethiopian mustard</name>
    <name type="synonym">Abyssinian cabbage</name>
    <dbReference type="NCBI Taxonomy" id="52824"/>
    <lineage>
        <taxon>Eukaryota</taxon>
        <taxon>Viridiplantae</taxon>
        <taxon>Streptophyta</taxon>
        <taxon>Embryophyta</taxon>
        <taxon>Tracheophyta</taxon>
        <taxon>Spermatophyta</taxon>
        <taxon>Magnoliopsida</taxon>
        <taxon>eudicotyledons</taxon>
        <taxon>Gunneridae</taxon>
        <taxon>Pentapetalae</taxon>
        <taxon>rosids</taxon>
        <taxon>malvids</taxon>
        <taxon>Brassicales</taxon>
        <taxon>Brassicaceae</taxon>
        <taxon>Brassiceae</taxon>
        <taxon>Brassica</taxon>
    </lineage>
</organism>
<name>A0A8X8B5V8_BRACI</name>
<feature type="region of interest" description="Disordered" evidence="4">
    <location>
        <begin position="668"/>
        <end position="743"/>
    </location>
</feature>
<feature type="compositionally biased region" description="Basic and acidic residues" evidence="4">
    <location>
        <begin position="346"/>
        <end position="357"/>
    </location>
</feature>
<keyword evidence="3" id="KW-0378">Hydrolase</keyword>
<dbReference type="OrthoDB" id="1100526at2759"/>
<dbReference type="PANTHER" id="PTHR48449">
    <property type="entry name" value="DUF1985 DOMAIN-CONTAINING PROTEIN"/>
    <property type="match status" value="1"/>
</dbReference>
<dbReference type="EMBL" id="JAAMPC010000003">
    <property type="protein sequence ID" value="KAG2322733.1"/>
    <property type="molecule type" value="Genomic_DNA"/>
</dbReference>
<feature type="domain" description="Ubiquitin-like protease family profile" evidence="5">
    <location>
        <begin position="814"/>
        <end position="946"/>
    </location>
</feature>
<feature type="domain" description="DUF1985" evidence="6">
    <location>
        <begin position="57"/>
        <end position="205"/>
    </location>
</feature>
<feature type="region of interest" description="Disordered" evidence="4">
    <location>
        <begin position="328"/>
        <end position="385"/>
    </location>
</feature>
<evidence type="ECO:0000313" key="7">
    <source>
        <dbReference type="EMBL" id="KAG2322733.1"/>
    </source>
</evidence>
<dbReference type="SUPFAM" id="SSF54001">
    <property type="entry name" value="Cysteine proteinases"/>
    <property type="match status" value="1"/>
</dbReference>
<feature type="compositionally biased region" description="Basic and acidic residues" evidence="4">
    <location>
        <begin position="704"/>
        <end position="718"/>
    </location>
</feature>
<evidence type="ECO:0000313" key="8">
    <source>
        <dbReference type="Proteomes" id="UP000886595"/>
    </source>
</evidence>
<evidence type="ECO:0000256" key="4">
    <source>
        <dbReference type="SAM" id="MobiDB-lite"/>
    </source>
</evidence>
<feature type="compositionally biased region" description="Low complexity" evidence="4">
    <location>
        <begin position="527"/>
        <end position="542"/>
    </location>
</feature>
<reference evidence="7 8" key="1">
    <citation type="submission" date="2020-02" db="EMBL/GenBank/DDBJ databases">
        <authorList>
            <person name="Ma Q."/>
            <person name="Huang Y."/>
            <person name="Song X."/>
            <person name="Pei D."/>
        </authorList>
    </citation>
    <scope>NUCLEOTIDE SEQUENCE [LARGE SCALE GENOMIC DNA]</scope>
    <source>
        <strain evidence="7">Sxm20200214</strain>
        <tissue evidence="7">Leaf</tissue>
    </source>
</reference>
<dbReference type="GO" id="GO:0008234">
    <property type="term" value="F:cysteine-type peptidase activity"/>
    <property type="evidence" value="ECO:0007669"/>
    <property type="project" value="InterPro"/>
</dbReference>
<feature type="region of interest" description="Disordered" evidence="4">
    <location>
        <begin position="490"/>
        <end position="574"/>
    </location>
</feature>
<evidence type="ECO:0000256" key="2">
    <source>
        <dbReference type="ARBA" id="ARBA00022670"/>
    </source>
</evidence>
<dbReference type="Pfam" id="PF09331">
    <property type="entry name" value="DUF1985"/>
    <property type="match status" value="1"/>
</dbReference>
<feature type="region of interest" description="Disordered" evidence="4">
    <location>
        <begin position="463"/>
        <end position="482"/>
    </location>
</feature>
<keyword evidence="8" id="KW-1185">Reference proteome</keyword>
<keyword evidence="2" id="KW-0645">Protease</keyword>
<dbReference type="PANTHER" id="PTHR48449:SF1">
    <property type="entry name" value="DUF1985 DOMAIN-CONTAINING PROTEIN"/>
    <property type="match status" value="1"/>
</dbReference>
<sequence length="974" mass="106408">MDELGLPLRMFESGSEPTGRKRVNNYFNLRWIDIIKVRRVLQMGSHTFQSCSSIIASRRLITAKEYELWWIFVGKPIRYAIQDFALVTRLNSGDGVGLTGEAEKGIGRGKASGKGKSSMSIWDDLFRGKEKPTPGWIMERLVKGKKYKDGLTRLRLSLLVLVEGIMCPTCGTTKIRPEVVSMLGNLDAFLKYPWGRESFFLTVKSTKARSAVNYVKDTMAIQGFTHAMVLVTVTACPSIIIKTGGADHLADSTLSSQEIIRRVVERKLVVNIVSAKTVDELGQAYVRSLISSDEEGEDLYRGLGDKEDTSVDTFVALIDDDYPFEHNTWSGGVKADESSDENVPEPVEKDNVHHDGVESGGYPGDPRGQSSANPSGAPPGGERFHFDSDHYLSGYILSLKGHFNSEVGGFRTELQSATSAIGQLESKVTGEFEKINQLLKSRPQSQFPGQDDDFNNAEVNPYRPTTYTGATDGSSQRDVEDVAATGTASVGLDANLDEGERGGRIISGSETRGEDKGADHSGHDPINVEPSSSVNVASPSNVDAPVSASMQGTSACSVEEQEGAANPPSRVDVDPVNVSSECPIDDPVSGLVNKILSDAGVDKEPLRPSTCSGTVNLGSTKIPQTSTDAIPEKVGIDGVHDDRGEDVVGKKGDDVDEDDLTITKVQAGRVNTNADGGQADGGRRFSTHTHTSPKRYTPPAPTVRKKEGNKKVPRRMDDNAPPPKRVKKASVEPSNPKPPTQEKATFIGGFSAFTPPTPAAREAFLKKMAEAKSNAPSLGSVISITSLDDMFNCTGVCSYEAVDRVVGWIRKRRDSNLSSKFDFIPPTFFMELLRSYPGFDAMQDKDAFTFPMSLRSQFMHRPQWFTQVDFLYSMMLVKDRHWVGMIVDLPMWAIYVVDANQTCPTTSVIKDVLKPISIMMPHMISRFCLTSRPRELNYLPFPISRLDIPVLLEHPGYSAVVALILLEISAVGSL</sequence>